<name>A0ABV1HSM3_9FIRM</name>
<evidence type="ECO:0000313" key="1">
    <source>
        <dbReference type="EMBL" id="MEQ2565320.1"/>
    </source>
</evidence>
<evidence type="ECO:0000313" key="2">
    <source>
        <dbReference type="Proteomes" id="UP001478133"/>
    </source>
</evidence>
<reference evidence="1 2" key="1">
    <citation type="submission" date="2024-03" db="EMBL/GenBank/DDBJ databases">
        <title>Human intestinal bacterial collection.</title>
        <authorList>
            <person name="Pauvert C."/>
            <person name="Hitch T.C.A."/>
            <person name="Clavel T."/>
        </authorList>
    </citation>
    <scope>NUCLEOTIDE SEQUENCE [LARGE SCALE GENOMIC DNA]</scope>
    <source>
        <strain evidence="1 2">CLA-AP-H18</strain>
    </source>
</reference>
<sequence length="61" mass="6867">MKFFDKVINKVENIDTYFQSYGNRGNYIDPCGVTLIPPESLLQLIDVINSLGNNSDTKSLI</sequence>
<dbReference type="EMBL" id="JBBMFI010000009">
    <property type="protein sequence ID" value="MEQ2565320.1"/>
    <property type="molecule type" value="Genomic_DNA"/>
</dbReference>
<gene>
    <name evidence="1" type="ORF">ABFO16_03620</name>
</gene>
<comment type="caution">
    <text evidence="1">The sequence shown here is derived from an EMBL/GenBank/DDBJ whole genome shotgun (WGS) entry which is preliminary data.</text>
</comment>
<dbReference type="Proteomes" id="UP001478133">
    <property type="component" value="Unassembled WGS sequence"/>
</dbReference>
<dbReference type="RefSeq" id="WP_367286380.1">
    <property type="nucleotide sequence ID" value="NZ_JBBMEY010000010.1"/>
</dbReference>
<proteinExistence type="predicted"/>
<organism evidence="1 2">
    <name type="scientific">Ruminococcoides intestinihominis</name>
    <dbReference type="NCBI Taxonomy" id="3133161"/>
    <lineage>
        <taxon>Bacteria</taxon>
        <taxon>Bacillati</taxon>
        <taxon>Bacillota</taxon>
        <taxon>Clostridia</taxon>
        <taxon>Eubacteriales</taxon>
        <taxon>Oscillospiraceae</taxon>
        <taxon>Ruminococcoides</taxon>
    </lineage>
</organism>
<accession>A0ABV1HSM3</accession>
<keyword evidence="2" id="KW-1185">Reference proteome</keyword>
<protein>
    <submittedName>
        <fullName evidence="1">Uncharacterized protein</fullName>
    </submittedName>
</protein>